<evidence type="ECO:0000256" key="1">
    <source>
        <dbReference type="SAM" id="Phobius"/>
    </source>
</evidence>
<keyword evidence="1" id="KW-1133">Transmembrane helix</keyword>
<dbReference type="Proteomes" id="UP000000552">
    <property type="component" value="Chromosome"/>
</dbReference>
<evidence type="ECO:0000313" key="2">
    <source>
        <dbReference type="EMBL" id="BAB47723.1"/>
    </source>
</evidence>
<organism evidence="2 3">
    <name type="scientific">Mesorhizobium japonicum (strain LMG 29417 / CECT 9101 / MAFF 303099)</name>
    <name type="common">Mesorhizobium loti (strain MAFF 303099)</name>
    <dbReference type="NCBI Taxonomy" id="266835"/>
    <lineage>
        <taxon>Bacteria</taxon>
        <taxon>Pseudomonadati</taxon>
        <taxon>Pseudomonadota</taxon>
        <taxon>Alphaproteobacteria</taxon>
        <taxon>Hyphomicrobiales</taxon>
        <taxon>Phyllobacteriaceae</taxon>
        <taxon>Mesorhizobium</taxon>
    </lineage>
</organism>
<dbReference type="KEGG" id="mlo:mll0056"/>
<sequence length="116" mass="12722">MLVLQNLIYAVPIVCLVFWNRLLPDPARANRIVTCIKLFAVAAVLGALWEYGSSLVCDGYGQPFFSPVWQITSYLPIADLAVNIPLYILVFSLGRTFSMREDDPAADAVDPGTNAS</sequence>
<feature type="transmembrane region" description="Helical" evidence="1">
    <location>
        <begin position="6"/>
        <end position="23"/>
    </location>
</feature>
<reference evidence="2 3" key="1">
    <citation type="journal article" date="2000" name="DNA Res.">
        <title>Complete genome structure of the nitrogen-fixing symbiotic bacterium Mesorhizobium loti.</title>
        <authorList>
            <person name="Kaneko T."/>
            <person name="Nakamura Y."/>
            <person name="Sato S."/>
            <person name="Asamizu E."/>
            <person name="Kato T."/>
            <person name="Sasamoto S."/>
            <person name="Watanabe A."/>
            <person name="Idesawa K."/>
            <person name="Ishikawa A."/>
            <person name="Kawashima K."/>
            <person name="Kimura T."/>
            <person name="Kishida Y."/>
            <person name="Kiyokawa C."/>
            <person name="Kohara M."/>
            <person name="Matsumoto M."/>
            <person name="Matsuno A."/>
            <person name="Mochizuki Y."/>
            <person name="Nakayama S."/>
            <person name="Nakazaki N."/>
            <person name="Shimpo S."/>
            <person name="Sugimoto M."/>
            <person name="Takeuchi C."/>
            <person name="Yamada M."/>
            <person name="Tabata S."/>
        </authorList>
    </citation>
    <scope>NUCLEOTIDE SEQUENCE [LARGE SCALE GENOMIC DNA]</scope>
    <source>
        <strain evidence="3">LMG 29417 / CECT 9101 / MAFF 303099</strain>
    </source>
</reference>
<keyword evidence="1" id="KW-0472">Membrane</keyword>
<accession>Q98NN8</accession>
<dbReference type="HOGENOM" id="CLU_2094899_0_0_5"/>
<proteinExistence type="predicted"/>
<name>Q98NN8_RHILO</name>
<feature type="transmembrane region" description="Helical" evidence="1">
    <location>
        <begin position="71"/>
        <end position="90"/>
    </location>
</feature>
<protein>
    <submittedName>
        <fullName evidence="2">Mll0056 protein</fullName>
    </submittedName>
</protein>
<dbReference type="EMBL" id="BA000012">
    <property type="protein sequence ID" value="BAB47723.1"/>
    <property type="molecule type" value="Genomic_DNA"/>
</dbReference>
<gene>
    <name evidence="2" type="ordered locus">mll0056</name>
</gene>
<feature type="transmembrane region" description="Helical" evidence="1">
    <location>
        <begin position="35"/>
        <end position="51"/>
    </location>
</feature>
<dbReference type="AlphaFoldDB" id="Q98NN8"/>
<keyword evidence="1" id="KW-0812">Transmembrane</keyword>
<evidence type="ECO:0000313" key="3">
    <source>
        <dbReference type="Proteomes" id="UP000000552"/>
    </source>
</evidence>